<reference evidence="1 2" key="1">
    <citation type="submission" date="2012-02" db="EMBL/GenBank/DDBJ databases">
        <title>Improved High-Quality Draft sequence of Microvirga sp. WSM3557.</title>
        <authorList>
            <consortium name="US DOE Joint Genome Institute"/>
            <person name="Lucas S."/>
            <person name="Han J."/>
            <person name="Lapidus A."/>
            <person name="Cheng J.-F."/>
            <person name="Goodwin L."/>
            <person name="Pitluck S."/>
            <person name="Peters L."/>
            <person name="Zhang X."/>
            <person name="Detter J.C."/>
            <person name="Han C."/>
            <person name="Tapia R."/>
            <person name="Land M."/>
            <person name="Hauser L."/>
            <person name="Kyrpides N."/>
            <person name="Ivanova N."/>
            <person name="Pagani I."/>
            <person name="Brau L."/>
            <person name="Yates R."/>
            <person name="O'Hara G."/>
            <person name="Rui T."/>
            <person name="Howieson J."/>
            <person name="Reeve W."/>
            <person name="Woyke T."/>
        </authorList>
    </citation>
    <scope>NUCLEOTIDE SEQUENCE [LARGE SCALE GENOMIC DNA]</scope>
    <source>
        <strain evidence="1 2">WSM3557</strain>
    </source>
</reference>
<protein>
    <recommendedName>
        <fullName evidence="3">Tc1-like transposase DDE domain-containing protein</fullName>
    </recommendedName>
</protein>
<gene>
    <name evidence="1" type="ORF">MicloDRAFT_00014120</name>
</gene>
<organism evidence="1 2">
    <name type="scientific">Microvirga lotononidis</name>
    <dbReference type="NCBI Taxonomy" id="864069"/>
    <lineage>
        <taxon>Bacteria</taxon>
        <taxon>Pseudomonadati</taxon>
        <taxon>Pseudomonadota</taxon>
        <taxon>Alphaproteobacteria</taxon>
        <taxon>Hyphomicrobiales</taxon>
        <taxon>Methylobacteriaceae</taxon>
        <taxon>Microvirga</taxon>
    </lineage>
</organism>
<sequence>MFASGSQSLLRRALPAERRCHELSAPRIIDGPITRSAFATYIETQLAPMLRKGEVVIVDNLDARMSEKAVACLQK</sequence>
<dbReference type="AlphaFoldDB" id="I4Z1J9"/>
<dbReference type="eggNOG" id="COG3335">
    <property type="taxonomic scope" value="Bacteria"/>
</dbReference>
<evidence type="ECO:0000313" key="1">
    <source>
        <dbReference type="EMBL" id="EIM30091.1"/>
    </source>
</evidence>
<accession>I4Z1J9</accession>
<dbReference type="EMBL" id="JH660640">
    <property type="protein sequence ID" value="EIM30091.1"/>
    <property type="molecule type" value="Genomic_DNA"/>
</dbReference>
<evidence type="ECO:0000313" key="2">
    <source>
        <dbReference type="Proteomes" id="UP000003947"/>
    </source>
</evidence>
<keyword evidence="2" id="KW-1185">Reference proteome</keyword>
<name>I4Z1J9_9HYPH</name>
<proteinExistence type="predicted"/>
<dbReference type="STRING" id="864069.MicloDRAFT_00014120"/>
<dbReference type="PATRIC" id="fig|864069.3.peg.1567"/>
<dbReference type="HOGENOM" id="CLU_2667012_0_0_5"/>
<evidence type="ECO:0008006" key="3">
    <source>
        <dbReference type="Google" id="ProtNLM"/>
    </source>
</evidence>
<dbReference type="Proteomes" id="UP000003947">
    <property type="component" value="Unassembled WGS sequence"/>
</dbReference>